<dbReference type="AlphaFoldDB" id="A7T127"/>
<dbReference type="Proteomes" id="UP000001593">
    <property type="component" value="Unassembled WGS sequence"/>
</dbReference>
<proteinExistence type="predicted"/>
<dbReference type="HOGENOM" id="CLU_334119_0_0_1"/>
<keyword evidence="2" id="KW-1185">Reference proteome</keyword>
<evidence type="ECO:0000313" key="2">
    <source>
        <dbReference type="Proteomes" id="UP000001593"/>
    </source>
</evidence>
<gene>
    <name evidence="1" type="ORF">NEMVEDRAFT_v1g220709</name>
</gene>
<reference evidence="1 2" key="1">
    <citation type="journal article" date="2007" name="Science">
        <title>Sea anemone genome reveals ancestral eumetazoan gene repertoire and genomic organization.</title>
        <authorList>
            <person name="Putnam N.H."/>
            <person name="Srivastava M."/>
            <person name="Hellsten U."/>
            <person name="Dirks B."/>
            <person name="Chapman J."/>
            <person name="Salamov A."/>
            <person name="Terry A."/>
            <person name="Shapiro H."/>
            <person name="Lindquist E."/>
            <person name="Kapitonov V.V."/>
            <person name="Jurka J."/>
            <person name="Genikhovich G."/>
            <person name="Grigoriev I.V."/>
            <person name="Lucas S.M."/>
            <person name="Steele R.E."/>
            <person name="Finnerty J.R."/>
            <person name="Technau U."/>
            <person name="Martindale M.Q."/>
            <person name="Rokhsar D.S."/>
        </authorList>
    </citation>
    <scope>NUCLEOTIDE SEQUENCE [LARGE SCALE GENOMIC DNA]</scope>
    <source>
        <strain evidence="2">CH2 X CH6</strain>
    </source>
</reference>
<evidence type="ECO:0000313" key="1">
    <source>
        <dbReference type="EMBL" id="EDO30338.1"/>
    </source>
</evidence>
<organism evidence="1 2">
    <name type="scientific">Nematostella vectensis</name>
    <name type="common">Starlet sea anemone</name>
    <dbReference type="NCBI Taxonomy" id="45351"/>
    <lineage>
        <taxon>Eukaryota</taxon>
        <taxon>Metazoa</taxon>
        <taxon>Cnidaria</taxon>
        <taxon>Anthozoa</taxon>
        <taxon>Hexacorallia</taxon>
        <taxon>Actiniaria</taxon>
        <taxon>Edwardsiidae</taxon>
        <taxon>Nematostella</taxon>
    </lineage>
</organism>
<name>A7T127_NEMVE</name>
<sequence>MAGTFGCGFARVAVKQSYQKENGKLEKKIEQRWLSYLHKFGGEFQRVFHVDFTTFRKRSQALNNSIRRITPSARARYIEHFSSFKWQSLTEKEKKKHTLRDCNGCPTHHYPMHSLLASIPNNEAKKQGKGKNNPRASAKAAKSIAKNICASISGPFEKLTGMTFAKAQTKVPSLGLQLKKSRNQLKQERRQRALTEKIHMQTLMAKQDCDVLLATRQSYSQREKQRLALYFKTKSEASSRVLKRRHLENNGKCKKKRHSPPPCEVDFDKEGLLGEVNDMTDNTQINFSDLARRYGISTETKLGNMVVKEFLESEGVDLKRFQTYHRANAPRILRKLQRMYGGEVTVPVLRTNEKIKETLQAKIESGEYVLGEGAQTKVPSLGLQLKKSRNQLKQERRQRALTEKIHMQTLMAKQDCDVLLATRQSYSQREKQRLALYFKTKSEASSRVLKRRHLENNGKCKKKRHSPPPCEVDFDKEGLLGEVNDMTDNTQINFSDLARRYGVSTETKLGNMVVKEFLESEGVDLKRFQTYHRANAPRIRRKLQRMYGGEFLYDPAFFYTSDEMKEYGHGDVDVISLVEKPHVYIIGRCGSSEAEKLCYIETRVECLMDMGHKCSTSTEKQEKQEFERVKATVTGTKDKLRGTDMRHLCAVLGKQMRGVMSEKPQTVFDTLTEVSRLLYSHPSKRCPRDILRLHNQSFLHAMTLKEVIKETKSLTDRKLYGRYFHSLVVHSPIQSRLVSGRSVNTEQQERHFNTFSAIAENTSSRRPGEIITPGLVRMQAELMLADQHRNTLSEQESKINSIAKSSSALSNSIIPNRYILRHPNDYQAHLERISDFLLCGEGVWWRQVASGVEFS</sequence>
<dbReference type="EMBL" id="DS470071">
    <property type="protein sequence ID" value="EDO30338.1"/>
    <property type="molecule type" value="Genomic_DNA"/>
</dbReference>
<accession>A7T127</accession>
<dbReference type="InParanoid" id="A7T127"/>
<protein>
    <submittedName>
        <fullName evidence="1">Uncharacterized protein</fullName>
    </submittedName>
</protein>